<feature type="binding site" description="in other chain" evidence="14">
    <location>
        <begin position="136"/>
        <end position="138"/>
    </location>
    <ligand>
        <name>substrate</name>
        <note>ligand shared between dimeric partners</note>
    </ligand>
</feature>
<dbReference type="NCBIfam" id="NF006765">
    <property type="entry name" value="PRK09287.1"/>
    <property type="match status" value="1"/>
</dbReference>
<dbReference type="PANTHER" id="PTHR11811">
    <property type="entry name" value="6-PHOSPHOGLUCONATE DEHYDROGENASE"/>
    <property type="match status" value="1"/>
</dbReference>
<evidence type="ECO:0000256" key="3">
    <source>
        <dbReference type="ARBA" id="ARBA00008419"/>
    </source>
</evidence>
<dbReference type="EMBL" id="CP019434">
    <property type="protein sequence ID" value="APZ43325.1"/>
    <property type="molecule type" value="Genomic_DNA"/>
</dbReference>
<feature type="active site" description="Proton donor" evidence="13">
    <location>
        <position position="198"/>
    </location>
</feature>
<dbReference type="PIRSF" id="PIRSF000109">
    <property type="entry name" value="6PGD"/>
    <property type="match status" value="1"/>
</dbReference>
<comment type="pathway">
    <text evidence="2 12 15">Carbohydrate degradation; pentose phosphate pathway; D-ribulose 5-phosphate from D-glucose 6-phosphate (oxidative stage): step 3/3.</text>
</comment>
<dbReference type="EC" id="1.1.1.44" evidence="5 12"/>
<evidence type="ECO:0000256" key="11">
    <source>
        <dbReference type="ARBA" id="ARBA00048640"/>
    </source>
</evidence>
<comment type="function">
    <text evidence="1 12">Catalyzes the oxidative decarboxylation of 6-phosphogluconate to ribulose 5-phosphate and CO(2), with concomitant reduction of NADP to NADPH.</text>
</comment>
<evidence type="ECO:0000256" key="1">
    <source>
        <dbReference type="ARBA" id="ARBA00002526"/>
    </source>
</evidence>
<gene>
    <name evidence="17" type="ORF">BW247_09630</name>
</gene>
<evidence type="ECO:0000256" key="10">
    <source>
        <dbReference type="ARBA" id="ARBA00023126"/>
    </source>
</evidence>
<evidence type="ECO:0000256" key="2">
    <source>
        <dbReference type="ARBA" id="ARBA00004874"/>
    </source>
</evidence>
<reference evidence="17 18" key="1">
    <citation type="submission" date="2017-01" db="EMBL/GenBank/DDBJ databases">
        <title>Draft sequence of Acidihalobacter ferrooxidans strain DSM 14175 (strain V8).</title>
        <authorList>
            <person name="Khaleque H.N."/>
            <person name="Ramsay J.P."/>
            <person name="Murphy R.J.T."/>
            <person name="Kaksonen A.H."/>
            <person name="Boxall N.J."/>
            <person name="Watkin E.L.J."/>
        </authorList>
    </citation>
    <scope>NUCLEOTIDE SEQUENCE [LARGE SCALE GENOMIC DNA]</scope>
    <source>
        <strain evidence="17 18">V8</strain>
    </source>
</reference>
<keyword evidence="18" id="KW-1185">Reference proteome</keyword>
<keyword evidence="8 12" id="KW-0560">Oxidoreductase</keyword>
<evidence type="ECO:0000313" key="18">
    <source>
        <dbReference type="Proteomes" id="UP000243807"/>
    </source>
</evidence>
<dbReference type="SUPFAM" id="SSF51735">
    <property type="entry name" value="NAD(P)-binding Rossmann-fold domains"/>
    <property type="match status" value="1"/>
</dbReference>
<keyword evidence="7 12" id="KW-0521">NADP</keyword>
<dbReference type="KEGG" id="afy:BW247_09630"/>
<dbReference type="GO" id="GO:0006098">
    <property type="term" value="P:pentose-phosphate shunt"/>
    <property type="evidence" value="ECO:0007669"/>
    <property type="project" value="UniProtKB-UniPathway"/>
</dbReference>
<feature type="binding site" description="in other chain" evidence="14">
    <location>
        <position position="295"/>
    </location>
    <ligand>
        <name>substrate</name>
        <note>ligand shared between dimeric partners</note>
    </ligand>
</feature>
<dbReference type="FunFam" id="1.20.5.320:FF:000001">
    <property type="entry name" value="6-phosphogluconate dehydrogenase, decarboxylating"/>
    <property type="match status" value="1"/>
</dbReference>
<dbReference type="RefSeq" id="WP_076836966.1">
    <property type="nucleotide sequence ID" value="NZ_CP019434.1"/>
</dbReference>
<feature type="binding site" evidence="14">
    <location>
        <position position="456"/>
    </location>
    <ligand>
        <name>substrate</name>
        <note>ligand shared between dimeric partners</note>
    </ligand>
</feature>
<dbReference type="Gene3D" id="1.10.1040.10">
    <property type="entry name" value="N-(1-d-carboxylethyl)-l-norvaline Dehydrogenase, domain 2"/>
    <property type="match status" value="1"/>
</dbReference>
<feature type="binding site" description="in other chain" evidence="14">
    <location>
        <position position="199"/>
    </location>
    <ligand>
        <name>substrate</name>
        <note>ligand shared between dimeric partners</note>
    </ligand>
</feature>
<evidence type="ECO:0000256" key="9">
    <source>
        <dbReference type="ARBA" id="ARBA00023064"/>
    </source>
</evidence>
<protein>
    <recommendedName>
        <fullName evidence="6 12">6-phosphogluconate dehydrogenase, decarboxylating</fullName>
        <ecNumber evidence="5 12">1.1.1.44</ecNumber>
    </recommendedName>
</protein>
<feature type="binding site" evidence="14">
    <location>
        <position position="462"/>
    </location>
    <ligand>
        <name>substrate</name>
        <note>ligand shared between dimeric partners</note>
    </ligand>
</feature>
<evidence type="ECO:0000256" key="14">
    <source>
        <dbReference type="PIRSR" id="PIRSR000109-2"/>
    </source>
</evidence>
<dbReference type="STRING" id="1765967.BW247_09630"/>
<evidence type="ECO:0000256" key="7">
    <source>
        <dbReference type="ARBA" id="ARBA00022857"/>
    </source>
</evidence>
<dbReference type="GO" id="GO:0004616">
    <property type="term" value="F:phosphogluconate dehydrogenase (decarboxylating) activity"/>
    <property type="evidence" value="ECO:0007669"/>
    <property type="project" value="UniProtKB-EC"/>
</dbReference>
<dbReference type="Pfam" id="PF00393">
    <property type="entry name" value="6PGD"/>
    <property type="match status" value="1"/>
</dbReference>
<name>A0A1P8UHK5_9GAMM</name>
<organism evidence="17 18">
    <name type="scientific">Acidihalobacter ferrooxydans</name>
    <dbReference type="NCBI Taxonomy" id="1765967"/>
    <lineage>
        <taxon>Bacteria</taxon>
        <taxon>Pseudomonadati</taxon>
        <taxon>Pseudomonadota</taxon>
        <taxon>Gammaproteobacteria</taxon>
        <taxon>Chromatiales</taxon>
        <taxon>Ectothiorhodospiraceae</taxon>
        <taxon>Acidihalobacter</taxon>
    </lineage>
</organism>
<evidence type="ECO:0000256" key="4">
    <source>
        <dbReference type="ARBA" id="ARBA00011738"/>
    </source>
</evidence>
<dbReference type="InterPro" id="IPR036291">
    <property type="entry name" value="NAD(P)-bd_dom_sf"/>
</dbReference>
<dbReference type="InterPro" id="IPR006113">
    <property type="entry name" value="6PGDH_Gnd/GntZ"/>
</dbReference>
<dbReference type="InterPro" id="IPR006115">
    <property type="entry name" value="6PGDH_NADP-bd"/>
</dbReference>
<dbReference type="NCBIfam" id="TIGR00873">
    <property type="entry name" value="gnd"/>
    <property type="match status" value="1"/>
</dbReference>
<dbReference type="InterPro" id="IPR006114">
    <property type="entry name" value="6PGDH_C"/>
</dbReference>
<keyword evidence="10 12" id="KW-0570">Pentose shunt</keyword>
<evidence type="ECO:0000256" key="8">
    <source>
        <dbReference type="ARBA" id="ARBA00023002"/>
    </source>
</evidence>
<dbReference type="Pfam" id="PF03446">
    <property type="entry name" value="NAD_binding_2"/>
    <property type="match status" value="1"/>
</dbReference>
<dbReference type="InterPro" id="IPR006183">
    <property type="entry name" value="Pgluconate_DH"/>
</dbReference>
<evidence type="ECO:0000259" key="16">
    <source>
        <dbReference type="SMART" id="SM01350"/>
    </source>
</evidence>
<dbReference type="GO" id="GO:0050661">
    <property type="term" value="F:NADP binding"/>
    <property type="evidence" value="ECO:0007669"/>
    <property type="project" value="InterPro"/>
</dbReference>
<evidence type="ECO:0000313" key="17">
    <source>
        <dbReference type="EMBL" id="APZ43325.1"/>
    </source>
</evidence>
<sequence length="483" mass="50826">MQSKHFDMGIVGLGVMGANLGLNIASRGRRVAGYDPDSAKAHTFGERGAAELDAASGAQTAGSARLEDFVNALKTPRVLVLLVPANIVDSAIDSLVPHLAAGDILIDGGNSHFPDTERRLAKLAAASIHFIGMGVSGGEEGARHGPSMMPGGEAAAWERVRPLLEPAAAKAADGAPCIAWIGNSGSGHFVKMVHNGIEYGLMQLIAETYDLMYRGLGLPAATIREHFTTWSQHQLAGYLIEITADILAQQDADGSLLLEHIRDAARQKGTGRWTTEAALALGIPTPTIDAAVTARGLSDFHALRQDGAKRFAGPLPATQQALLADAGLPAALEGALQAAMLLTYAQGMHLIATANAEYDYGLDSGVVARIWRGGCIIRAALLEDLSAAYARDPELGNPAFDDALSARLGQLQSELRRVVAAAATAGIPVPALGSALAYYDALRSPRLPANLIQAQRDYFGAHTYERLDREGTFHTQWTHGSGA</sequence>
<accession>A0A1P8UHK5</accession>
<evidence type="ECO:0000256" key="6">
    <source>
        <dbReference type="ARBA" id="ARBA00018193"/>
    </source>
</evidence>
<proteinExistence type="inferred from homology"/>
<evidence type="ECO:0000256" key="13">
    <source>
        <dbReference type="PIRSR" id="PIRSR000109-1"/>
    </source>
</evidence>
<comment type="subunit">
    <text evidence="4 12">Homodimer.</text>
</comment>
<comment type="similarity">
    <text evidence="3 12 15">Belongs to the 6-phosphogluconate dehydrogenase family.</text>
</comment>
<evidence type="ECO:0000256" key="5">
    <source>
        <dbReference type="ARBA" id="ARBA00013011"/>
    </source>
</evidence>
<feature type="domain" description="6-phosphogluconate dehydrogenase C-terminal" evidence="16">
    <location>
        <begin position="187"/>
        <end position="478"/>
    </location>
</feature>
<feature type="binding site" description="in other chain" evidence="14">
    <location>
        <position position="268"/>
    </location>
    <ligand>
        <name>substrate</name>
        <note>ligand shared between dimeric partners</note>
    </ligand>
</feature>
<feature type="active site" description="Proton acceptor" evidence="13">
    <location>
        <position position="191"/>
    </location>
</feature>
<evidence type="ECO:0000256" key="12">
    <source>
        <dbReference type="PIRNR" id="PIRNR000109"/>
    </source>
</evidence>
<dbReference type="InterPro" id="IPR013328">
    <property type="entry name" value="6PGD_dom2"/>
</dbReference>
<dbReference type="Gene3D" id="3.40.50.720">
    <property type="entry name" value="NAD(P)-binding Rossmann-like Domain"/>
    <property type="match status" value="1"/>
</dbReference>
<dbReference type="AlphaFoldDB" id="A0A1P8UHK5"/>
<feature type="binding site" description="in other chain" evidence="14">
    <location>
        <position position="110"/>
    </location>
    <ligand>
        <name>substrate</name>
        <note>ligand shared between dimeric partners</note>
    </ligand>
</feature>
<feature type="binding site" description="in other chain" evidence="14">
    <location>
        <begin position="194"/>
        <end position="195"/>
    </location>
    <ligand>
        <name>substrate</name>
        <note>ligand shared between dimeric partners</note>
    </ligand>
</feature>
<dbReference type="Proteomes" id="UP000243807">
    <property type="component" value="Chromosome"/>
</dbReference>
<dbReference type="Gene3D" id="1.20.5.320">
    <property type="entry name" value="6-Phosphogluconate Dehydrogenase, domain 3"/>
    <property type="match status" value="1"/>
</dbReference>
<dbReference type="SUPFAM" id="SSF48179">
    <property type="entry name" value="6-phosphogluconate dehydrogenase C-terminal domain-like"/>
    <property type="match status" value="1"/>
</dbReference>
<evidence type="ECO:0000256" key="15">
    <source>
        <dbReference type="RuleBase" id="RU000485"/>
    </source>
</evidence>
<keyword evidence="9 15" id="KW-0311">Gluconate utilization</keyword>
<dbReference type="SMART" id="SM01350">
    <property type="entry name" value="6PGD"/>
    <property type="match status" value="1"/>
</dbReference>
<dbReference type="GO" id="GO:0019521">
    <property type="term" value="P:D-gluconate metabolic process"/>
    <property type="evidence" value="ECO:0007669"/>
    <property type="project" value="UniProtKB-KW"/>
</dbReference>
<dbReference type="PRINTS" id="PR00076">
    <property type="entry name" value="6PGDHDRGNASE"/>
</dbReference>
<dbReference type="UniPathway" id="UPA00115">
    <property type="reaction ID" value="UER00410"/>
</dbReference>
<dbReference type="InterPro" id="IPR008927">
    <property type="entry name" value="6-PGluconate_DH-like_C_sf"/>
</dbReference>
<dbReference type="FunFam" id="1.10.1040.10:FF:000032">
    <property type="entry name" value="6-phosphogluconate dehydrogenase, decarboxylating"/>
    <property type="match status" value="1"/>
</dbReference>
<comment type="catalytic activity">
    <reaction evidence="11 12 15">
        <text>6-phospho-D-gluconate + NADP(+) = D-ribulose 5-phosphate + CO2 + NADPH</text>
        <dbReference type="Rhea" id="RHEA:10116"/>
        <dbReference type="ChEBI" id="CHEBI:16526"/>
        <dbReference type="ChEBI" id="CHEBI:57783"/>
        <dbReference type="ChEBI" id="CHEBI:58121"/>
        <dbReference type="ChEBI" id="CHEBI:58349"/>
        <dbReference type="ChEBI" id="CHEBI:58759"/>
        <dbReference type="EC" id="1.1.1.44"/>
    </reaction>
</comment>
<dbReference type="OrthoDB" id="9804542at2"/>